<comment type="subcellular location">
    <subcellularLocation>
        <location evidence="1">Cytoplasm</location>
    </subcellularLocation>
</comment>
<evidence type="ECO:0000256" key="3">
    <source>
        <dbReference type="ARBA" id="ARBA00022614"/>
    </source>
</evidence>
<keyword evidence="7" id="KW-0812">Transmembrane</keyword>
<feature type="transmembrane region" description="Helical" evidence="7">
    <location>
        <begin position="819"/>
        <end position="838"/>
    </location>
</feature>
<dbReference type="Pfam" id="PF17779">
    <property type="entry name" value="WHD_NOD2"/>
    <property type="match status" value="1"/>
</dbReference>
<dbReference type="InterPro" id="IPR041267">
    <property type="entry name" value="NLRP_HD2"/>
</dbReference>
<dbReference type="InterPro" id="IPR001611">
    <property type="entry name" value="Leu-rich_rpt"/>
</dbReference>
<dbReference type="Gene3D" id="3.40.50.300">
    <property type="entry name" value="P-loop containing nucleotide triphosphate hydrolases"/>
    <property type="match status" value="1"/>
</dbReference>
<evidence type="ECO:0000256" key="7">
    <source>
        <dbReference type="SAM" id="Phobius"/>
    </source>
</evidence>
<gene>
    <name evidence="10" type="ORF">ACEWY4_017754</name>
</gene>
<dbReference type="AlphaFoldDB" id="A0ABD1JJ82"/>
<accession>A0ABD1JJ82</accession>
<dbReference type="SUPFAM" id="SSF47986">
    <property type="entry name" value="DEATH domain"/>
    <property type="match status" value="1"/>
</dbReference>
<comment type="caution">
    <text evidence="10">The sequence shown here is derived from an EMBL/GenBank/DDBJ whole genome shotgun (WGS) entry which is preliminary data.</text>
</comment>
<dbReference type="Pfam" id="PF05729">
    <property type="entry name" value="NACHT"/>
    <property type="match status" value="1"/>
</dbReference>
<evidence type="ECO:0000256" key="6">
    <source>
        <dbReference type="ARBA" id="ARBA00022840"/>
    </source>
</evidence>
<evidence type="ECO:0000256" key="4">
    <source>
        <dbReference type="ARBA" id="ARBA00022737"/>
    </source>
</evidence>
<dbReference type="CDD" id="cd08321">
    <property type="entry name" value="Pyrin_ASC-like"/>
    <property type="match status" value="1"/>
</dbReference>
<dbReference type="PROSITE" id="PS50824">
    <property type="entry name" value="DAPIN"/>
    <property type="match status" value="1"/>
</dbReference>
<feature type="domain" description="Pyrin" evidence="8">
    <location>
        <begin position="1"/>
        <end position="90"/>
    </location>
</feature>
<keyword evidence="11" id="KW-1185">Reference proteome</keyword>
<dbReference type="Pfam" id="PF17776">
    <property type="entry name" value="NLRC4_HD2"/>
    <property type="match status" value="1"/>
</dbReference>
<dbReference type="PROSITE" id="PS50837">
    <property type="entry name" value="NACHT"/>
    <property type="match status" value="1"/>
</dbReference>
<keyword evidence="5" id="KW-0547">Nucleotide-binding</keyword>
<keyword evidence="4" id="KW-0677">Repeat</keyword>
<dbReference type="InterPro" id="IPR029495">
    <property type="entry name" value="NACHT-assoc"/>
</dbReference>
<evidence type="ECO:0000313" key="11">
    <source>
        <dbReference type="Proteomes" id="UP001591681"/>
    </source>
</evidence>
<evidence type="ECO:0000256" key="2">
    <source>
        <dbReference type="ARBA" id="ARBA00022490"/>
    </source>
</evidence>
<dbReference type="InterPro" id="IPR027417">
    <property type="entry name" value="P-loop_NTPase"/>
</dbReference>
<feature type="domain" description="NACHT" evidence="9">
    <location>
        <begin position="184"/>
        <end position="318"/>
    </location>
</feature>
<keyword evidence="3" id="KW-0433">Leucine-rich repeat</keyword>
<name>A0ABD1JJ82_9TELE</name>
<dbReference type="InterPro" id="IPR041075">
    <property type="entry name" value="NOD1/2_WH"/>
</dbReference>
<dbReference type="InterPro" id="IPR051261">
    <property type="entry name" value="NLR"/>
</dbReference>
<dbReference type="InterPro" id="IPR032675">
    <property type="entry name" value="LRR_dom_sf"/>
</dbReference>
<dbReference type="FunFam" id="3.80.10.10:FF:000100">
    <property type="entry name" value="Si:dkey-11n14.1"/>
    <property type="match status" value="1"/>
</dbReference>
<reference evidence="10 11" key="1">
    <citation type="submission" date="2024-09" db="EMBL/GenBank/DDBJ databases">
        <title>A chromosome-level genome assembly of Gray's grenadier anchovy, Coilia grayii.</title>
        <authorList>
            <person name="Fu Z."/>
        </authorList>
    </citation>
    <scope>NUCLEOTIDE SEQUENCE [LARGE SCALE GENOMIC DNA]</scope>
    <source>
        <strain evidence="10">G4</strain>
        <tissue evidence="10">Muscle</tissue>
    </source>
</reference>
<evidence type="ECO:0000259" key="9">
    <source>
        <dbReference type="PROSITE" id="PS50837"/>
    </source>
</evidence>
<evidence type="ECO:0000256" key="1">
    <source>
        <dbReference type="ARBA" id="ARBA00004496"/>
    </source>
</evidence>
<dbReference type="EMBL" id="JBHFQA010000015">
    <property type="protein sequence ID" value="KAL2086695.1"/>
    <property type="molecule type" value="Genomic_DNA"/>
</dbReference>
<dbReference type="Pfam" id="PF13516">
    <property type="entry name" value="LRR_6"/>
    <property type="match status" value="3"/>
</dbReference>
<dbReference type="Pfam" id="PF14484">
    <property type="entry name" value="FISNA"/>
    <property type="match status" value="1"/>
</dbReference>
<dbReference type="SMART" id="SM00368">
    <property type="entry name" value="LRR_RI"/>
    <property type="match status" value="6"/>
</dbReference>
<dbReference type="InterPro" id="IPR007111">
    <property type="entry name" value="NACHT_NTPase"/>
</dbReference>
<dbReference type="InterPro" id="IPR004020">
    <property type="entry name" value="DAPIN"/>
</dbReference>
<keyword evidence="2" id="KW-0963">Cytoplasm</keyword>
<evidence type="ECO:0000256" key="5">
    <source>
        <dbReference type="ARBA" id="ARBA00022741"/>
    </source>
</evidence>
<dbReference type="GO" id="GO:0005524">
    <property type="term" value="F:ATP binding"/>
    <property type="evidence" value="ECO:0007669"/>
    <property type="project" value="UniProtKB-KW"/>
</dbReference>
<dbReference type="Pfam" id="PF02758">
    <property type="entry name" value="PYRIN"/>
    <property type="match status" value="1"/>
</dbReference>
<dbReference type="Gene3D" id="1.10.533.10">
    <property type="entry name" value="Death Domain, Fas"/>
    <property type="match status" value="1"/>
</dbReference>
<evidence type="ECO:0000313" key="10">
    <source>
        <dbReference type="EMBL" id="KAL2086695.1"/>
    </source>
</evidence>
<dbReference type="FunFam" id="3.40.50.300:FF:000210">
    <property type="entry name" value="Si:dkey-16p6.1"/>
    <property type="match status" value="1"/>
</dbReference>
<keyword evidence="7" id="KW-1133">Transmembrane helix</keyword>
<dbReference type="InterPro" id="IPR011029">
    <property type="entry name" value="DEATH-like_dom_sf"/>
</dbReference>
<dbReference type="PANTHER" id="PTHR24106">
    <property type="entry name" value="NACHT, LRR AND CARD DOMAINS-CONTAINING"/>
    <property type="match status" value="1"/>
</dbReference>
<sequence>MENIIELLIQTLEDLSASELKKFRVLLAEGNLEGFENIPKGRLEEADAIDVSTKMKEVYGIDGALKVTLKVLKKVPRNDLVSTLMQEADKRFAAKYLLQDDLLKEVKEKFKITLRNKYKSIIEGPGGHNVHLDKVYTEVFITEGLSEEANHQHEVIQLQSKTLMNTDTSIGYNDIFTFSNDNIKTVMTLGIAGIGKSVLVQKFSVDWAEGRANREVDFVFVLPFRELSLLKGKHSMRTLLEYFYPELSKLKERNIYEDLQVVFVFDGLDESTLKLDFKAKEKLTSFDEKSSVRGLLTNLIQGHLLQSSLIWITSRPAAVGQIPSRCIDKWTEVRGFNDAQKEEYFRKRTEGDARADTIISHIKAIKSLYIMCHIPVFCWILMSVFQDLPDLQNNEKIPRTMTELFIRFLLIQTNRSDERHHRDEETNSCKLLQRNKKRISKLSKLAYRQLEKGNISFPEKDLRDCGIKVSANGEYSDMCMEVFRKNHALFKEKCFCFVHLTVQEFLAALHVFLTRATSLNYFQRSKKLHVFLQSHIEKTLECRNGQLDMFLQFLLGISLESNQRLLTGLLPHTETIPESVTNYIKGLISSNQYPAETCINLLRCLQEMKDNSLDNEIDQYVTSGQRLSPAQSSALAYMLLMSEGALEEFDLTKYNTSREGRERLLNAVRGYRKARLAGCDLTVGACEVLSTVLQADTSHLREVDLSFNPLLDAGVKVLCAGLKHTNSRLETLRLAGCGLSEESCKMVSSVLRSGVSHLREVDLSSNPLLDSGAKLLSFALKNKNCKLTTLRSVAYNCDGKNKQTHTHTHTHKNTHKHVYFYHILCMFTCVSFFSELFHSKKKTKKKNMDDCEMAKNLIIKSDPLFFFSLFGRLRWCHLTAESGQFLAIGIQSRYTQLSELDLTNNDITDGGVKDLSKAMAHPFCKLVTLRLSGCLVSKLGCEYLASVVNSSPRLRHFDLSYNHTGDAGANLLAALQANSQCSLK</sequence>
<dbReference type="Gene3D" id="3.80.10.10">
    <property type="entry name" value="Ribonuclease Inhibitor"/>
    <property type="match status" value="2"/>
</dbReference>
<keyword evidence="6" id="KW-0067">ATP-binding</keyword>
<evidence type="ECO:0008006" key="12">
    <source>
        <dbReference type="Google" id="ProtNLM"/>
    </source>
</evidence>
<dbReference type="GO" id="GO:0005737">
    <property type="term" value="C:cytoplasm"/>
    <property type="evidence" value="ECO:0007669"/>
    <property type="project" value="UniProtKB-SubCell"/>
</dbReference>
<organism evidence="10 11">
    <name type="scientific">Coilia grayii</name>
    <name type="common">Gray's grenadier anchovy</name>
    <dbReference type="NCBI Taxonomy" id="363190"/>
    <lineage>
        <taxon>Eukaryota</taxon>
        <taxon>Metazoa</taxon>
        <taxon>Chordata</taxon>
        <taxon>Craniata</taxon>
        <taxon>Vertebrata</taxon>
        <taxon>Euteleostomi</taxon>
        <taxon>Actinopterygii</taxon>
        <taxon>Neopterygii</taxon>
        <taxon>Teleostei</taxon>
        <taxon>Clupei</taxon>
        <taxon>Clupeiformes</taxon>
        <taxon>Clupeoidei</taxon>
        <taxon>Engraulidae</taxon>
        <taxon>Coilinae</taxon>
        <taxon>Coilia</taxon>
    </lineage>
</organism>
<dbReference type="SUPFAM" id="SSF52047">
    <property type="entry name" value="RNI-like"/>
    <property type="match status" value="1"/>
</dbReference>
<proteinExistence type="predicted"/>
<keyword evidence="7" id="KW-0472">Membrane</keyword>
<dbReference type="SMART" id="SM01288">
    <property type="entry name" value="FISNA"/>
    <property type="match status" value="1"/>
</dbReference>
<dbReference type="SMART" id="SM01289">
    <property type="entry name" value="PYRIN"/>
    <property type="match status" value="1"/>
</dbReference>
<evidence type="ECO:0000259" key="8">
    <source>
        <dbReference type="PROSITE" id="PS50824"/>
    </source>
</evidence>
<protein>
    <recommendedName>
        <fullName evidence="12">NACHT domain-containing protein</fullName>
    </recommendedName>
</protein>
<dbReference type="Proteomes" id="UP001591681">
    <property type="component" value="Unassembled WGS sequence"/>
</dbReference>